<dbReference type="Proteomes" id="UP000695007">
    <property type="component" value="Unplaced"/>
</dbReference>
<dbReference type="RefSeq" id="XP_011504702.1">
    <property type="nucleotide sequence ID" value="XM_011506400.1"/>
</dbReference>
<gene>
    <name evidence="2" type="primary">LOC105367633</name>
</gene>
<accession>A0AAJ7E1S7</accession>
<dbReference type="KEGG" id="csol:105367633"/>
<evidence type="ECO:0000313" key="2">
    <source>
        <dbReference type="RefSeq" id="XP_011504702.1"/>
    </source>
</evidence>
<protein>
    <submittedName>
        <fullName evidence="2">Uncharacterized protein LOC105367633</fullName>
    </submittedName>
</protein>
<keyword evidence="1" id="KW-1185">Reference proteome</keyword>
<reference evidence="2" key="1">
    <citation type="submission" date="2025-08" db="UniProtKB">
        <authorList>
            <consortium name="RefSeq"/>
        </authorList>
    </citation>
    <scope>IDENTIFICATION</scope>
</reference>
<dbReference type="GeneID" id="105367633"/>
<proteinExistence type="predicted"/>
<evidence type="ECO:0000313" key="1">
    <source>
        <dbReference type="Proteomes" id="UP000695007"/>
    </source>
</evidence>
<feature type="non-terminal residue" evidence="2">
    <location>
        <position position="1"/>
    </location>
</feature>
<sequence>KPTISFVSISANSNDALEEQCEDAVFKLCCTRERYSVRCANQLEKYLKLCTDKQVAKIKIAPAPNFERPVMTEEQKHLLYEYKVSSRNEIQKNSKNDVRLMLNRLKELKNIVKQIEQSSSSEIYQYLK</sequence>
<organism evidence="1 2">
    <name type="scientific">Ceratosolen solmsi marchali</name>
    <dbReference type="NCBI Taxonomy" id="326594"/>
    <lineage>
        <taxon>Eukaryota</taxon>
        <taxon>Metazoa</taxon>
        <taxon>Ecdysozoa</taxon>
        <taxon>Arthropoda</taxon>
        <taxon>Hexapoda</taxon>
        <taxon>Insecta</taxon>
        <taxon>Pterygota</taxon>
        <taxon>Neoptera</taxon>
        <taxon>Endopterygota</taxon>
        <taxon>Hymenoptera</taxon>
        <taxon>Apocrita</taxon>
        <taxon>Proctotrupomorpha</taxon>
        <taxon>Chalcidoidea</taxon>
        <taxon>Agaonidae</taxon>
        <taxon>Agaoninae</taxon>
        <taxon>Ceratosolen</taxon>
    </lineage>
</organism>
<dbReference type="AlphaFoldDB" id="A0AAJ7E1S7"/>
<name>A0AAJ7E1S7_9HYME</name>